<dbReference type="AlphaFoldDB" id="A0A4P9C4J0"/>
<name>A0A4P9C4J0_EUBML</name>
<evidence type="ECO:0000313" key="4">
    <source>
        <dbReference type="Proteomes" id="UP000218387"/>
    </source>
</evidence>
<feature type="domain" description="Histidine kinase/HSP90-like ATPase" evidence="2">
    <location>
        <begin position="7"/>
        <end position="132"/>
    </location>
</feature>
<dbReference type="InterPro" id="IPR036890">
    <property type="entry name" value="HATPase_C_sf"/>
</dbReference>
<dbReference type="InterPro" id="IPR050267">
    <property type="entry name" value="Anti-sigma-factor_SerPK"/>
</dbReference>
<protein>
    <submittedName>
        <fullName evidence="3">ATP-binding protein</fullName>
    </submittedName>
</protein>
<sequence length="136" mass="15223">MNRCNVTATPSGLQTLLSFTEAWLSDTGIRPEMQYDILIIVEELGANIVSYAYDEIPGKIALSLELLNDGTVLKLTLSDTGRPFNPLDSDDPKLSEFIEERPVGGLGIFMIKSLADKLKYEYNNKQNQIIIEKRLT</sequence>
<proteinExistence type="predicted"/>
<dbReference type="InterPro" id="IPR003594">
    <property type="entry name" value="HATPase_dom"/>
</dbReference>
<accession>A0A4P9C4J0</accession>
<keyword evidence="1" id="KW-0723">Serine/threonine-protein kinase</keyword>
<dbReference type="EMBL" id="CP029487">
    <property type="protein sequence ID" value="QCT70164.1"/>
    <property type="molecule type" value="Genomic_DNA"/>
</dbReference>
<dbReference type="CDD" id="cd16936">
    <property type="entry name" value="HATPase_RsbW-like"/>
    <property type="match status" value="1"/>
</dbReference>
<keyword evidence="3" id="KW-0547">Nucleotide-binding</keyword>
<keyword evidence="3" id="KW-0067">ATP-binding</keyword>
<dbReference type="SUPFAM" id="SSF55874">
    <property type="entry name" value="ATPase domain of HSP90 chaperone/DNA topoisomerase II/histidine kinase"/>
    <property type="match status" value="1"/>
</dbReference>
<dbReference type="RefSeq" id="WP_074616007.1">
    <property type="nucleotide sequence ID" value="NZ_CP029487.1"/>
</dbReference>
<evidence type="ECO:0000256" key="1">
    <source>
        <dbReference type="ARBA" id="ARBA00022527"/>
    </source>
</evidence>
<evidence type="ECO:0000259" key="2">
    <source>
        <dbReference type="Pfam" id="PF13581"/>
    </source>
</evidence>
<keyword evidence="1" id="KW-0418">Kinase</keyword>
<dbReference type="GO" id="GO:0004674">
    <property type="term" value="F:protein serine/threonine kinase activity"/>
    <property type="evidence" value="ECO:0007669"/>
    <property type="project" value="UniProtKB-KW"/>
</dbReference>
<dbReference type="GO" id="GO:0005524">
    <property type="term" value="F:ATP binding"/>
    <property type="evidence" value="ECO:0007669"/>
    <property type="project" value="UniProtKB-KW"/>
</dbReference>
<dbReference type="Pfam" id="PF13581">
    <property type="entry name" value="HATPase_c_2"/>
    <property type="match status" value="1"/>
</dbReference>
<reference evidence="3 4" key="1">
    <citation type="submission" date="2018-05" db="EMBL/GenBank/DDBJ databases">
        <title>Genome comparison of Eubacterium sp.</title>
        <authorList>
            <person name="Feng Y."/>
            <person name="Sanchez-Andrea I."/>
            <person name="Stams A.J.M."/>
            <person name="De Vos W.M."/>
        </authorList>
    </citation>
    <scope>NUCLEOTIDE SEQUENCE [LARGE SCALE GENOMIC DNA]</scope>
    <source>
        <strain evidence="3 4">YI</strain>
    </source>
</reference>
<keyword evidence="1" id="KW-0808">Transferase</keyword>
<dbReference type="PANTHER" id="PTHR35526:SF6">
    <property type="entry name" value="SLR1861 PROTEIN"/>
    <property type="match status" value="1"/>
</dbReference>
<dbReference type="Gene3D" id="3.30.565.10">
    <property type="entry name" value="Histidine kinase-like ATPase, C-terminal domain"/>
    <property type="match status" value="1"/>
</dbReference>
<dbReference type="KEGG" id="emt:CPZ25_002160"/>
<dbReference type="Proteomes" id="UP000218387">
    <property type="component" value="Chromosome"/>
</dbReference>
<organism evidence="3 4">
    <name type="scientific">Eubacterium maltosivorans</name>
    <dbReference type="NCBI Taxonomy" id="2041044"/>
    <lineage>
        <taxon>Bacteria</taxon>
        <taxon>Bacillati</taxon>
        <taxon>Bacillota</taxon>
        <taxon>Clostridia</taxon>
        <taxon>Eubacteriales</taxon>
        <taxon>Eubacteriaceae</taxon>
        <taxon>Eubacterium</taxon>
    </lineage>
</organism>
<keyword evidence="4" id="KW-1185">Reference proteome</keyword>
<gene>
    <name evidence="3" type="ORF">CPZ25_002160</name>
</gene>
<evidence type="ECO:0000313" key="3">
    <source>
        <dbReference type="EMBL" id="QCT70164.1"/>
    </source>
</evidence>
<dbReference type="PANTHER" id="PTHR35526">
    <property type="entry name" value="ANTI-SIGMA-F FACTOR RSBW-RELATED"/>
    <property type="match status" value="1"/>
</dbReference>